<keyword evidence="3" id="KW-1185">Reference proteome</keyword>
<accession>X6N6N6</accession>
<dbReference type="InterPro" id="IPR001303">
    <property type="entry name" value="Aldolase_II/adducin_N"/>
</dbReference>
<evidence type="ECO:0000313" key="3">
    <source>
        <dbReference type="Proteomes" id="UP000023152"/>
    </source>
</evidence>
<dbReference type="Proteomes" id="UP000023152">
    <property type="component" value="Unassembled WGS sequence"/>
</dbReference>
<dbReference type="AlphaFoldDB" id="X6N6N6"/>
<dbReference type="EMBL" id="ASPP01011668">
    <property type="protein sequence ID" value="ETO21389.1"/>
    <property type="molecule type" value="Genomic_DNA"/>
</dbReference>
<evidence type="ECO:0000313" key="2">
    <source>
        <dbReference type="EMBL" id="ETO21389.1"/>
    </source>
</evidence>
<dbReference type="GO" id="GO:0051015">
    <property type="term" value="F:actin filament binding"/>
    <property type="evidence" value="ECO:0007669"/>
    <property type="project" value="TreeGrafter"/>
</dbReference>
<feature type="domain" description="Class II aldolase/adducin N-terminal" evidence="1">
    <location>
        <begin position="41"/>
        <end position="211"/>
    </location>
</feature>
<dbReference type="SUPFAM" id="SSF53639">
    <property type="entry name" value="AraD/HMP-PK domain-like"/>
    <property type="match status" value="1"/>
</dbReference>
<proteinExistence type="predicted"/>
<dbReference type="Gene3D" id="3.40.225.10">
    <property type="entry name" value="Class II aldolase/adducin N-terminal domain"/>
    <property type="match status" value="1"/>
</dbReference>
<dbReference type="PANTHER" id="PTHR10672">
    <property type="entry name" value="ADDUCIN"/>
    <property type="match status" value="1"/>
</dbReference>
<protein>
    <submittedName>
        <fullName evidence="2">Ribulose-5-phosphate 4-epimerase-like protein</fullName>
    </submittedName>
</protein>
<dbReference type="Pfam" id="PF00596">
    <property type="entry name" value="Aldolase_II"/>
    <property type="match status" value="1"/>
</dbReference>
<name>X6N6N6_RETFI</name>
<comment type="caution">
    <text evidence="2">The sequence shown here is derived from an EMBL/GenBank/DDBJ whole genome shotgun (WGS) entry which is preliminary data.</text>
</comment>
<dbReference type="OrthoDB" id="3238794at2759"/>
<organism evidence="2 3">
    <name type="scientific">Reticulomyxa filosa</name>
    <dbReference type="NCBI Taxonomy" id="46433"/>
    <lineage>
        <taxon>Eukaryota</taxon>
        <taxon>Sar</taxon>
        <taxon>Rhizaria</taxon>
        <taxon>Retaria</taxon>
        <taxon>Foraminifera</taxon>
        <taxon>Monothalamids</taxon>
        <taxon>Reticulomyxidae</taxon>
        <taxon>Reticulomyxa</taxon>
    </lineage>
</organism>
<dbReference type="PANTHER" id="PTHR10672:SF3">
    <property type="entry name" value="PROTEIN HU-LI TAI SHAO"/>
    <property type="match status" value="1"/>
</dbReference>
<dbReference type="InterPro" id="IPR036409">
    <property type="entry name" value="Aldolase_II/adducin_N_sf"/>
</dbReference>
<sequence length="260" mass="29811">MKSMRWNPKGTKVSMFTLQIFPRRLFGTQALENKELGEIRQKLINLYKMLGHLKLQDQSTITAATQFPNIHRPVNQHLFKQLGGKLIDDNKDIDIATVDYETAALATHRGVYLKRPDIRCAAHTHSVHISALSTLEPPHNRGVNRVYYDDHGFDGFVNTSEHTKQMCEYLGNEEKMDIVVMSNHGIVVTGASPELVFDRIVALENSAKLQLLAVSTQQPLRLIDEKVVQKTGKEWRQVEPRYAQAHFNAFLKYMERNKFL</sequence>
<reference evidence="2 3" key="1">
    <citation type="journal article" date="2013" name="Curr. Biol.">
        <title>The Genome of the Foraminiferan Reticulomyxa filosa.</title>
        <authorList>
            <person name="Glockner G."/>
            <person name="Hulsmann N."/>
            <person name="Schleicher M."/>
            <person name="Noegel A.A."/>
            <person name="Eichinger L."/>
            <person name="Gallinger C."/>
            <person name="Pawlowski J."/>
            <person name="Sierra R."/>
            <person name="Euteneuer U."/>
            <person name="Pillet L."/>
            <person name="Moustafa A."/>
            <person name="Platzer M."/>
            <person name="Groth M."/>
            <person name="Szafranski K."/>
            <person name="Schliwa M."/>
        </authorList>
    </citation>
    <scope>NUCLEOTIDE SEQUENCE [LARGE SCALE GENOMIC DNA]</scope>
</reference>
<dbReference type="SMART" id="SM01007">
    <property type="entry name" value="Aldolase_II"/>
    <property type="match status" value="1"/>
</dbReference>
<dbReference type="GO" id="GO:0005856">
    <property type="term" value="C:cytoskeleton"/>
    <property type="evidence" value="ECO:0007669"/>
    <property type="project" value="TreeGrafter"/>
</dbReference>
<gene>
    <name evidence="2" type="ORF">RFI_15815</name>
</gene>
<dbReference type="InterPro" id="IPR051017">
    <property type="entry name" value="Aldolase-II_Adducin_sf"/>
</dbReference>
<evidence type="ECO:0000259" key="1">
    <source>
        <dbReference type="SMART" id="SM01007"/>
    </source>
</evidence>